<evidence type="ECO:0000256" key="2">
    <source>
        <dbReference type="ARBA" id="ARBA00022679"/>
    </source>
</evidence>
<dbReference type="Proteomes" id="UP000006512">
    <property type="component" value="Unassembled WGS sequence"/>
</dbReference>
<sequence>MDGSVRTTHGERTLTEMIISPTTLHANPERVVILPFSISISAHNSAMGAMSRVARICAAIVDMPNDVVKAELEIVNRDFTGRHWQTRGIFLERFRQIQAMQGGMDALDEDHQALIGAYFCHEYSYQAAAVMNPSVVPHPDQTGAPVGATNFIMSTRTVGEGHISTISFREGTFHPDGKVELKPDAQIAVAAKPHGNAPLDGVVTVHGHQGCPVSETVLFPVTRNQSNGLEDLRMVKFTDDNGASTFMGTYTAYNGRETACECLETSDFRSFKLTPFRGAASQHKGLALFPRRINGRYAAVGRLDHESIFYLESDDRLTWNNGDFLAGPVEPWELIQMGNCGSPIELDEGWLVLTHGVGAVRRYSLGAMLLDKDDPRKVLGRSKVPLLSPSEDNREGYVPNVIYTCGAMRCGEWVFLPYGVADSSIHFASIKVADLLKHLSV</sequence>
<dbReference type="GO" id="GO:0016757">
    <property type="term" value="F:glycosyltransferase activity"/>
    <property type="evidence" value="ECO:0007669"/>
    <property type="project" value="UniProtKB-KW"/>
</dbReference>
<keyword evidence="5" id="KW-1185">Reference proteome</keyword>
<protein>
    <recommendedName>
        <fullName evidence="6">Glycosidase</fullName>
    </recommendedName>
</protein>
<dbReference type="PANTHER" id="PTHR34106">
    <property type="entry name" value="GLYCOSIDASE"/>
    <property type="match status" value="1"/>
</dbReference>
<gene>
    <name evidence="4" type="ORF">ABI_29360</name>
</gene>
<keyword evidence="2" id="KW-0808">Transferase</keyword>
<evidence type="ECO:0000313" key="5">
    <source>
        <dbReference type="Proteomes" id="UP000006512"/>
    </source>
</evidence>
<evidence type="ECO:0008006" key="6">
    <source>
        <dbReference type="Google" id="ProtNLM"/>
    </source>
</evidence>
<dbReference type="RefSeq" id="WP_006273721.1">
    <property type="nucleotide sequence ID" value="NZ_GL883078.1"/>
</dbReference>
<evidence type="ECO:0000313" key="4">
    <source>
        <dbReference type="EMBL" id="EGF91519.1"/>
    </source>
</evidence>
<reference evidence="5" key="1">
    <citation type="submission" date="2011-03" db="EMBL/GenBank/DDBJ databases">
        <title>Draft genome sequence of Brevundimonas diminuta.</title>
        <authorList>
            <person name="Brown P.J.B."/>
            <person name="Buechlein A."/>
            <person name="Hemmerich C."/>
            <person name="Brun Y.V."/>
        </authorList>
    </citation>
    <scope>NUCLEOTIDE SEQUENCE [LARGE SCALE GENOMIC DNA]</scope>
    <source>
        <strain evidence="5">C19</strain>
    </source>
</reference>
<evidence type="ECO:0000256" key="3">
    <source>
        <dbReference type="ARBA" id="ARBA00024356"/>
    </source>
</evidence>
<keyword evidence="1" id="KW-0328">Glycosyltransferase</keyword>
<dbReference type="InterPro" id="IPR007184">
    <property type="entry name" value="Mannoside_phosphorylase"/>
</dbReference>
<proteinExistence type="inferred from homology"/>
<dbReference type="STRING" id="715226.ABI_29360"/>
<name>F4QMS8_9CAUL</name>
<dbReference type="EMBL" id="GL883078">
    <property type="protein sequence ID" value="EGF91519.1"/>
    <property type="molecule type" value="Genomic_DNA"/>
</dbReference>
<dbReference type="eggNOG" id="COG2152">
    <property type="taxonomic scope" value="Bacteria"/>
</dbReference>
<dbReference type="Gene3D" id="2.115.10.20">
    <property type="entry name" value="Glycosyl hydrolase domain, family 43"/>
    <property type="match status" value="1"/>
</dbReference>
<dbReference type="HOGENOM" id="CLU_640768_0_0_5"/>
<organism evidence="4 5">
    <name type="scientific">Asticcacaulis biprosthecium C19</name>
    <dbReference type="NCBI Taxonomy" id="715226"/>
    <lineage>
        <taxon>Bacteria</taxon>
        <taxon>Pseudomonadati</taxon>
        <taxon>Pseudomonadota</taxon>
        <taxon>Alphaproteobacteria</taxon>
        <taxon>Caulobacterales</taxon>
        <taxon>Caulobacteraceae</taxon>
        <taxon>Asticcacaulis</taxon>
    </lineage>
</organism>
<dbReference type="AlphaFoldDB" id="F4QMS8"/>
<comment type="similarity">
    <text evidence="3">Belongs to the glycosyl hydrolase 130 family.</text>
</comment>
<dbReference type="Pfam" id="PF04041">
    <property type="entry name" value="Glyco_hydro_130"/>
    <property type="match status" value="1"/>
</dbReference>
<evidence type="ECO:0000256" key="1">
    <source>
        <dbReference type="ARBA" id="ARBA00022676"/>
    </source>
</evidence>
<accession>F4QMS8</accession>
<dbReference type="InterPro" id="IPR023296">
    <property type="entry name" value="Glyco_hydro_beta-prop_sf"/>
</dbReference>
<dbReference type="SUPFAM" id="SSF75005">
    <property type="entry name" value="Arabinanase/levansucrase/invertase"/>
    <property type="match status" value="1"/>
</dbReference>
<dbReference type="CDD" id="cd18613">
    <property type="entry name" value="GH130"/>
    <property type="match status" value="1"/>
</dbReference>
<dbReference type="PANTHER" id="PTHR34106:SF4">
    <property type="entry name" value="BLL5143 PROTEIN"/>
    <property type="match status" value="1"/>
</dbReference>